<dbReference type="RefSeq" id="WP_377851980.1">
    <property type="nucleotide sequence ID" value="NZ_JBHLZU010000010.1"/>
</dbReference>
<evidence type="ECO:0000313" key="3">
    <source>
        <dbReference type="Proteomes" id="UP001589693"/>
    </source>
</evidence>
<accession>A0ABV5ZXP7</accession>
<feature type="chain" id="PRO_5045297832" evidence="1">
    <location>
        <begin position="24"/>
        <end position="97"/>
    </location>
</feature>
<dbReference type="Proteomes" id="UP001589693">
    <property type="component" value="Unassembled WGS sequence"/>
</dbReference>
<evidence type="ECO:0000256" key="1">
    <source>
        <dbReference type="SAM" id="SignalP"/>
    </source>
</evidence>
<keyword evidence="1" id="KW-0732">Signal</keyword>
<feature type="signal peptide" evidence="1">
    <location>
        <begin position="1"/>
        <end position="23"/>
    </location>
</feature>
<gene>
    <name evidence="2" type="ORF">ACFFQA_12605</name>
</gene>
<protein>
    <submittedName>
        <fullName evidence="2">Uncharacterized protein</fullName>
    </submittedName>
</protein>
<evidence type="ECO:0000313" key="2">
    <source>
        <dbReference type="EMBL" id="MFB9904774.1"/>
    </source>
</evidence>
<organism evidence="2 3">
    <name type="scientific">Allokutzneria oryzae</name>
    <dbReference type="NCBI Taxonomy" id="1378989"/>
    <lineage>
        <taxon>Bacteria</taxon>
        <taxon>Bacillati</taxon>
        <taxon>Actinomycetota</taxon>
        <taxon>Actinomycetes</taxon>
        <taxon>Pseudonocardiales</taxon>
        <taxon>Pseudonocardiaceae</taxon>
        <taxon>Allokutzneria</taxon>
    </lineage>
</organism>
<sequence length="97" mass="9937">MKKLLLSAAVLAAITCAAVPATAAPVTQQGASALETRLFDGRQIGNTPSQAIQGALDAAYNRASWAGFSRSQCSVVRTSYLPTSGGYDGSAVISCTR</sequence>
<comment type="caution">
    <text evidence="2">The sequence shown here is derived from an EMBL/GenBank/DDBJ whole genome shotgun (WGS) entry which is preliminary data.</text>
</comment>
<keyword evidence="3" id="KW-1185">Reference proteome</keyword>
<proteinExistence type="predicted"/>
<reference evidence="2 3" key="1">
    <citation type="submission" date="2024-09" db="EMBL/GenBank/DDBJ databases">
        <authorList>
            <person name="Sun Q."/>
            <person name="Mori K."/>
        </authorList>
    </citation>
    <scope>NUCLEOTIDE SEQUENCE [LARGE SCALE GENOMIC DNA]</scope>
    <source>
        <strain evidence="2 3">TBRC 7907</strain>
    </source>
</reference>
<name>A0ABV5ZXP7_9PSEU</name>
<dbReference type="EMBL" id="JBHLZU010000010">
    <property type="protein sequence ID" value="MFB9904774.1"/>
    <property type="molecule type" value="Genomic_DNA"/>
</dbReference>